<comment type="caution">
    <text evidence="2">The sequence shown here is derived from an EMBL/GenBank/DDBJ whole genome shotgun (WGS) entry which is preliminary data.</text>
</comment>
<dbReference type="AlphaFoldDB" id="A0A1X2IGV7"/>
<gene>
    <name evidence="2" type="ORF">BCR42DRAFT_393265</name>
</gene>
<sequence length="101" mass="11910">MLKIILVAIFLFIQLDIAHSKTSTYIAYDQKEGCFRCIDTLKRTVDGEMGGVFTCNRRFKCNIFCRNCDYARVMRYKDNIETLEKQCGKYFLDPVPENWCK</sequence>
<organism evidence="2 3">
    <name type="scientific">Absidia repens</name>
    <dbReference type="NCBI Taxonomy" id="90262"/>
    <lineage>
        <taxon>Eukaryota</taxon>
        <taxon>Fungi</taxon>
        <taxon>Fungi incertae sedis</taxon>
        <taxon>Mucoromycota</taxon>
        <taxon>Mucoromycotina</taxon>
        <taxon>Mucoromycetes</taxon>
        <taxon>Mucorales</taxon>
        <taxon>Cunninghamellaceae</taxon>
        <taxon>Absidia</taxon>
    </lineage>
</organism>
<feature type="chain" id="PRO_5013298677" evidence="1">
    <location>
        <begin position="21"/>
        <end position="101"/>
    </location>
</feature>
<protein>
    <submittedName>
        <fullName evidence="2">Uncharacterized protein</fullName>
    </submittedName>
</protein>
<evidence type="ECO:0000313" key="3">
    <source>
        <dbReference type="Proteomes" id="UP000193560"/>
    </source>
</evidence>
<evidence type="ECO:0000256" key="1">
    <source>
        <dbReference type="SAM" id="SignalP"/>
    </source>
</evidence>
<dbReference type="EMBL" id="MCGE01000013">
    <property type="protein sequence ID" value="ORZ15382.1"/>
    <property type="molecule type" value="Genomic_DNA"/>
</dbReference>
<accession>A0A1X2IGV7</accession>
<proteinExistence type="predicted"/>
<dbReference type="Proteomes" id="UP000193560">
    <property type="component" value="Unassembled WGS sequence"/>
</dbReference>
<name>A0A1X2IGV7_9FUNG</name>
<feature type="signal peptide" evidence="1">
    <location>
        <begin position="1"/>
        <end position="20"/>
    </location>
</feature>
<keyword evidence="1" id="KW-0732">Signal</keyword>
<evidence type="ECO:0000313" key="2">
    <source>
        <dbReference type="EMBL" id="ORZ15382.1"/>
    </source>
</evidence>
<keyword evidence="3" id="KW-1185">Reference proteome</keyword>
<reference evidence="2 3" key="1">
    <citation type="submission" date="2016-07" db="EMBL/GenBank/DDBJ databases">
        <title>Pervasive Adenine N6-methylation of Active Genes in Fungi.</title>
        <authorList>
            <consortium name="DOE Joint Genome Institute"/>
            <person name="Mondo S.J."/>
            <person name="Dannebaum R.O."/>
            <person name="Kuo R.C."/>
            <person name="Labutti K."/>
            <person name="Haridas S."/>
            <person name="Kuo A."/>
            <person name="Salamov A."/>
            <person name="Ahrendt S.R."/>
            <person name="Lipzen A."/>
            <person name="Sullivan W."/>
            <person name="Andreopoulos W.B."/>
            <person name="Clum A."/>
            <person name="Lindquist E."/>
            <person name="Daum C."/>
            <person name="Ramamoorthy G.K."/>
            <person name="Gryganskyi A."/>
            <person name="Culley D."/>
            <person name="Magnuson J.K."/>
            <person name="James T.Y."/>
            <person name="O'Malley M.A."/>
            <person name="Stajich J.E."/>
            <person name="Spatafora J.W."/>
            <person name="Visel A."/>
            <person name="Grigoriev I.V."/>
        </authorList>
    </citation>
    <scope>NUCLEOTIDE SEQUENCE [LARGE SCALE GENOMIC DNA]</scope>
    <source>
        <strain evidence="2 3">NRRL 1336</strain>
    </source>
</reference>